<accession>A0A3B0QVV5</accession>
<sequence length="249" mass="29122">MIKFFRKIRYDLMGENKTGKYLKYAFGEIVLVVIGILIALSINNWNETRKLELKKQELILNLIDDFQENIVQLKPAIVKSDSLSYKMNTFFDNAYLSNLKISIDSLKVLNDGFFRPVYFFPSMVSYDEAKANGNLTILKNKELFKNFLQFQQAYITFRNFQDQGRESFFKGPTWELKKTIGSLSLLRGGKKRNYIKNIDEVSYIKLINLTIATAAFENQYTINRNTYEMLKEMDLISKNIVKSLTELKK</sequence>
<keyword evidence="1" id="KW-1133">Transmembrane helix</keyword>
<feature type="transmembrane region" description="Helical" evidence="1">
    <location>
        <begin position="21"/>
        <end position="42"/>
    </location>
</feature>
<organism evidence="2">
    <name type="scientific">hydrothermal vent metagenome</name>
    <dbReference type="NCBI Taxonomy" id="652676"/>
    <lineage>
        <taxon>unclassified sequences</taxon>
        <taxon>metagenomes</taxon>
        <taxon>ecological metagenomes</taxon>
    </lineage>
</organism>
<evidence type="ECO:0000313" key="2">
    <source>
        <dbReference type="EMBL" id="VAV83697.1"/>
    </source>
</evidence>
<dbReference type="InterPro" id="IPR045749">
    <property type="entry name" value="DUF6090"/>
</dbReference>
<evidence type="ECO:0000256" key="1">
    <source>
        <dbReference type="SAM" id="Phobius"/>
    </source>
</evidence>
<dbReference type="Pfam" id="PF19578">
    <property type="entry name" value="DUF6090"/>
    <property type="match status" value="1"/>
</dbReference>
<keyword evidence="1" id="KW-0812">Transmembrane</keyword>
<name>A0A3B0QVV5_9ZZZZ</name>
<reference evidence="2" key="1">
    <citation type="submission" date="2018-06" db="EMBL/GenBank/DDBJ databases">
        <authorList>
            <person name="Zhirakovskaya E."/>
        </authorList>
    </citation>
    <scope>NUCLEOTIDE SEQUENCE</scope>
</reference>
<protein>
    <submittedName>
        <fullName evidence="2">Uncharacterized protein</fullName>
    </submittedName>
</protein>
<keyword evidence="1" id="KW-0472">Membrane</keyword>
<proteinExistence type="predicted"/>
<dbReference type="EMBL" id="UOEB01000097">
    <property type="protein sequence ID" value="VAV83697.1"/>
    <property type="molecule type" value="Genomic_DNA"/>
</dbReference>
<dbReference type="AlphaFoldDB" id="A0A3B0QVV5"/>
<gene>
    <name evidence="2" type="ORF">MNBD_BACTEROID02-830</name>
</gene>